<dbReference type="SUPFAM" id="SSF55424">
    <property type="entry name" value="FAD/NAD-linked reductases, dimerisation (C-terminal) domain"/>
    <property type="match status" value="1"/>
</dbReference>
<dbReference type="InterPro" id="IPR016156">
    <property type="entry name" value="FAD/NAD-linked_Rdtase_dimer_sf"/>
</dbReference>
<dbReference type="PRINTS" id="PR00368">
    <property type="entry name" value="FADPNR"/>
</dbReference>
<dbReference type="Pfam" id="PF14759">
    <property type="entry name" value="Reductase_C"/>
    <property type="match status" value="1"/>
</dbReference>
<evidence type="ECO:0000259" key="6">
    <source>
        <dbReference type="Pfam" id="PF14759"/>
    </source>
</evidence>
<dbReference type="Proteomes" id="UP001500791">
    <property type="component" value="Unassembled WGS sequence"/>
</dbReference>
<dbReference type="InterPro" id="IPR036188">
    <property type="entry name" value="FAD/NAD-bd_sf"/>
</dbReference>
<keyword evidence="3" id="KW-0274">FAD</keyword>
<feature type="domain" description="Reductase C-terminal" evidence="6">
    <location>
        <begin position="287"/>
        <end position="363"/>
    </location>
</feature>
<dbReference type="InterPro" id="IPR023753">
    <property type="entry name" value="FAD/NAD-binding_dom"/>
</dbReference>
<proteinExistence type="predicted"/>
<keyword evidence="4" id="KW-0560">Oxidoreductase</keyword>
<name>A0ABP3I1S2_9CAUL</name>
<gene>
    <name evidence="7" type="ORF">GCM10009093_11830</name>
</gene>
<evidence type="ECO:0000259" key="5">
    <source>
        <dbReference type="Pfam" id="PF07992"/>
    </source>
</evidence>
<sequence>MLIGEEEHAPYERPNLSKGFLCGEEAEPVWLTSKERWKALEIVFQTANPAVAIDRAKGEVQLSDGSVAPFDALILATGGRVRPLPLPHHPAVHYLRTTDDARAIAAKAKTGARALVVGGGVIGLEAASTLKGMGLSAVVIETNDRLLGRNIPAEAAQWLADAHARIGVEVRLGRALVGLSDANDGAVTASFDDGITQEFDLVIAGIGIIPNTGLAEGAGLSVDGGIVVSDDYRSPDDARIFAIGDVAARLTEGSARRMETWAHAQSSARKAALAILEQPAEVEPTPWFWTDQCGHSLQILGDPASADSVIARGDGVRLYVREGALVGAVCLDMPRDFAAARRLVGKVLNPELAADPAIDLRKSA</sequence>
<keyword evidence="2" id="KW-0285">Flavoprotein</keyword>
<evidence type="ECO:0000256" key="1">
    <source>
        <dbReference type="ARBA" id="ARBA00001974"/>
    </source>
</evidence>
<feature type="domain" description="FAD/NAD(P)-binding" evidence="5">
    <location>
        <begin position="2"/>
        <end position="268"/>
    </location>
</feature>
<dbReference type="SUPFAM" id="SSF51905">
    <property type="entry name" value="FAD/NAD(P)-binding domain"/>
    <property type="match status" value="1"/>
</dbReference>
<keyword evidence="8" id="KW-1185">Reference proteome</keyword>
<dbReference type="InterPro" id="IPR028202">
    <property type="entry name" value="Reductase_C"/>
</dbReference>
<evidence type="ECO:0000313" key="8">
    <source>
        <dbReference type="Proteomes" id="UP001500791"/>
    </source>
</evidence>
<protein>
    <submittedName>
        <fullName evidence="7">FAD-dependent oxidoreductase</fullName>
    </submittedName>
</protein>
<comment type="cofactor">
    <cofactor evidence="1">
        <name>FAD</name>
        <dbReference type="ChEBI" id="CHEBI:57692"/>
    </cofactor>
</comment>
<organism evidence="7 8">
    <name type="scientific">Brevundimonas terrae</name>
    <dbReference type="NCBI Taxonomy" id="363631"/>
    <lineage>
        <taxon>Bacteria</taxon>
        <taxon>Pseudomonadati</taxon>
        <taxon>Pseudomonadota</taxon>
        <taxon>Alphaproteobacteria</taxon>
        <taxon>Caulobacterales</taxon>
        <taxon>Caulobacteraceae</taxon>
        <taxon>Brevundimonas</taxon>
    </lineage>
</organism>
<dbReference type="EMBL" id="BAAAEJ010000004">
    <property type="protein sequence ID" value="GAA0386635.1"/>
    <property type="molecule type" value="Genomic_DNA"/>
</dbReference>
<reference evidence="8" key="1">
    <citation type="journal article" date="2019" name="Int. J. Syst. Evol. Microbiol.">
        <title>The Global Catalogue of Microorganisms (GCM) 10K type strain sequencing project: providing services to taxonomists for standard genome sequencing and annotation.</title>
        <authorList>
            <consortium name="The Broad Institute Genomics Platform"/>
            <consortium name="The Broad Institute Genome Sequencing Center for Infectious Disease"/>
            <person name="Wu L."/>
            <person name="Ma J."/>
        </authorList>
    </citation>
    <scope>NUCLEOTIDE SEQUENCE [LARGE SCALE GENOMIC DNA]</scope>
    <source>
        <strain evidence="8">JCM 13476</strain>
    </source>
</reference>
<accession>A0ABP3I1S2</accession>
<dbReference type="Pfam" id="PF07992">
    <property type="entry name" value="Pyr_redox_2"/>
    <property type="match status" value="1"/>
</dbReference>
<dbReference type="Gene3D" id="3.30.390.30">
    <property type="match status" value="1"/>
</dbReference>
<dbReference type="PANTHER" id="PTHR43557:SF2">
    <property type="entry name" value="RIESKE DOMAIN-CONTAINING PROTEIN-RELATED"/>
    <property type="match status" value="1"/>
</dbReference>
<evidence type="ECO:0000256" key="4">
    <source>
        <dbReference type="ARBA" id="ARBA00023002"/>
    </source>
</evidence>
<dbReference type="PANTHER" id="PTHR43557">
    <property type="entry name" value="APOPTOSIS-INDUCING FACTOR 1"/>
    <property type="match status" value="1"/>
</dbReference>
<dbReference type="Gene3D" id="3.50.50.60">
    <property type="entry name" value="FAD/NAD(P)-binding domain"/>
    <property type="match status" value="2"/>
</dbReference>
<evidence type="ECO:0000313" key="7">
    <source>
        <dbReference type="EMBL" id="GAA0386635.1"/>
    </source>
</evidence>
<comment type="caution">
    <text evidence="7">The sequence shown here is derived from an EMBL/GenBank/DDBJ whole genome shotgun (WGS) entry which is preliminary data.</text>
</comment>
<dbReference type="InterPro" id="IPR050446">
    <property type="entry name" value="FAD-oxidoreductase/Apoptosis"/>
</dbReference>
<evidence type="ECO:0000256" key="3">
    <source>
        <dbReference type="ARBA" id="ARBA00022827"/>
    </source>
</evidence>
<evidence type="ECO:0000256" key="2">
    <source>
        <dbReference type="ARBA" id="ARBA00022630"/>
    </source>
</evidence>
<dbReference type="PRINTS" id="PR00411">
    <property type="entry name" value="PNDRDTASEI"/>
</dbReference>